<dbReference type="PANTHER" id="PTHR44846">
    <property type="entry name" value="MANNOSYL-D-GLYCERATE TRANSPORT/METABOLISM SYSTEM REPRESSOR MNGR-RELATED"/>
    <property type="match status" value="1"/>
</dbReference>
<dbReference type="Pfam" id="PF07702">
    <property type="entry name" value="UTRA"/>
    <property type="match status" value="1"/>
</dbReference>
<reference evidence="5 6" key="2">
    <citation type="submission" date="2020-03" db="EMBL/GenBank/DDBJ databases">
        <authorList>
            <person name="Ichikawa N."/>
            <person name="Kimura A."/>
            <person name="Kitahashi Y."/>
            <person name="Uohara A."/>
        </authorList>
    </citation>
    <scope>NUCLEOTIDE SEQUENCE [LARGE SCALE GENOMIC DNA]</scope>
    <source>
        <strain evidence="5 6">NBRC 108639</strain>
    </source>
</reference>
<gene>
    <name evidence="5" type="primary">yvoA</name>
    <name evidence="5" type="ORF">Phou_082420</name>
</gene>
<evidence type="ECO:0000256" key="1">
    <source>
        <dbReference type="ARBA" id="ARBA00023015"/>
    </source>
</evidence>
<evidence type="ECO:0000259" key="4">
    <source>
        <dbReference type="PROSITE" id="PS50949"/>
    </source>
</evidence>
<dbReference type="SMART" id="SM00866">
    <property type="entry name" value="UTRA"/>
    <property type="match status" value="1"/>
</dbReference>
<dbReference type="InterPro" id="IPR011663">
    <property type="entry name" value="UTRA"/>
</dbReference>
<dbReference type="SMART" id="SM00345">
    <property type="entry name" value="HTH_GNTR"/>
    <property type="match status" value="1"/>
</dbReference>
<comment type="caution">
    <text evidence="5">The sequence shown here is derived from an EMBL/GenBank/DDBJ whole genome shotgun (WGS) entry which is preliminary data.</text>
</comment>
<evidence type="ECO:0000256" key="2">
    <source>
        <dbReference type="ARBA" id="ARBA00023125"/>
    </source>
</evidence>
<keyword evidence="6" id="KW-1185">Reference proteome</keyword>
<dbReference type="InterPro" id="IPR036390">
    <property type="entry name" value="WH_DNA-bd_sf"/>
</dbReference>
<dbReference type="Pfam" id="PF00392">
    <property type="entry name" value="GntR"/>
    <property type="match status" value="1"/>
</dbReference>
<dbReference type="AlphaFoldDB" id="A0A6V8KFR2"/>
<sequence length="237" mass="25893">MRPATPAYLLIEQELRRIISKAEPGDPLPSDSELCDRFGVSRMTARQAVQRLAAEGLLYRVSGRGTFVAQHPVHRRINTLLSFTEEMARRGLTARSQVIDSGVRPARHDESQALQLGTGGSVAALRRVRLADGVPMAVEHVRLPAVCASVLRGDLTNASLFVALEGLGRVPTRALGTITAAAADPTEAKLLDVAVGAPLLVELRTILDQHDKPVEYTESRYVGERYRFDIELLRAQP</sequence>
<dbReference type="SUPFAM" id="SSF64288">
    <property type="entry name" value="Chorismate lyase-like"/>
    <property type="match status" value="1"/>
</dbReference>
<accession>A0A6V8KFR2</accession>
<keyword evidence="3" id="KW-0804">Transcription</keyword>
<dbReference type="InterPro" id="IPR036388">
    <property type="entry name" value="WH-like_DNA-bd_sf"/>
</dbReference>
<dbReference type="Gene3D" id="3.40.1410.10">
    <property type="entry name" value="Chorismate lyase-like"/>
    <property type="match status" value="1"/>
</dbReference>
<dbReference type="InterPro" id="IPR050679">
    <property type="entry name" value="Bact_HTH_transcr_reg"/>
</dbReference>
<organism evidence="5 6">
    <name type="scientific">Phytohabitans houttuyneae</name>
    <dbReference type="NCBI Taxonomy" id="1076126"/>
    <lineage>
        <taxon>Bacteria</taxon>
        <taxon>Bacillati</taxon>
        <taxon>Actinomycetota</taxon>
        <taxon>Actinomycetes</taxon>
        <taxon>Micromonosporales</taxon>
        <taxon>Micromonosporaceae</taxon>
    </lineage>
</organism>
<dbReference type="InterPro" id="IPR000524">
    <property type="entry name" value="Tscrpt_reg_HTH_GntR"/>
</dbReference>
<evidence type="ECO:0000313" key="6">
    <source>
        <dbReference type="Proteomes" id="UP000482800"/>
    </source>
</evidence>
<dbReference type="Proteomes" id="UP000482800">
    <property type="component" value="Unassembled WGS sequence"/>
</dbReference>
<dbReference type="PROSITE" id="PS50949">
    <property type="entry name" value="HTH_GNTR"/>
    <property type="match status" value="1"/>
</dbReference>
<reference evidence="5 6" key="1">
    <citation type="submission" date="2020-03" db="EMBL/GenBank/DDBJ databases">
        <title>Whole genome shotgun sequence of Phytohabitans houttuyneae NBRC 108639.</title>
        <authorList>
            <person name="Komaki H."/>
            <person name="Tamura T."/>
        </authorList>
    </citation>
    <scope>NUCLEOTIDE SEQUENCE [LARGE SCALE GENOMIC DNA]</scope>
    <source>
        <strain evidence="5 6">NBRC 108639</strain>
    </source>
</reference>
<dbReference type="RefSeq" id="WP_173067323.1">
    <property type="nucleotide sequence ID" value="NZ_BAABGO010000013.1"/>
</dbReference>
<dbReference type="GO" id="GO:0003677">
    <property type="term" value="F:DNA binding"/>
    <property type="evidence" value="ECO:0007669"/>
    <property type="project" value="UniProtKB-KW"/>
</dbReference>
<dbReference type="Gene3D" id="1.10.10.10">
    <property type="entry name" value="Winged helix-like DNA-binding domain superfamily/Winged helix DNA-binding domain"/>
    <property type="match status" value="1"/>
</dbReference>
<feature type="domain" description="HTH gntR-type" evidence="4">
    <location>
        <begin position="5"/>
        <end position="71"/>
    </location>
</feature>
<dbReference type="GO" id="GO:0003700">
    <property type="term" value="F:DNA-binding transcription factor activity"/>
    <property type="evidence" value="ECO:0007669"/>
    <property type="project" value="InterPro"/>
</dbReference>
<keyword evidence="1" id="KW-0805">Transcription regulation</keyword>
<keyword evidence="2" id="KW-0238">DNA-binding</keyword>
<proteinExistence type="predicted"/>
<dbReference type="GO" id="GO:0045892">
    <property type="term" value="P:negative regulation of DNA-templated transcription"/>
    <property type="evidence" value="ECO:0007669"/>
    <property type="project" value="TreeGrafter"/>
</dbReference>
<dbReference type="EMBL" id="BLPF01000003">
    <property type="protein sequence ID" value="GFJ84062.1"/>
    <property type="molecule type" value="Genomic_DNA"/>
</dbReference>
<evidence type="ECO:0000313" key="5">
    <source>
        <dbReference type="EMBL" id="GFJ84062.1"/>
    </source>
</evidence>
<dbReference type="InterPro" id="IPR028978">
    <property type="entry name" value="Chorismate_lyase_/UTRA_dom_sf"/>
</dbReference>
<protein>
    <submittedName>
        <fullName evidence="5">HTH-type transcriptional repressor YvoA</fullName>
    </submittedName>
</protein>
<evidence type="ECO:0000256" key="3">
    <source>
        <dbReference type="ARBA" id="ARBA00023163"/>
    </source>
</evidence>
<dbReference type="PANTHER" id="PTHR44846:SF1">
    <property type="entry name" value="MANNOSYL-D-GLYCERATE TRANSPORT_METABOLISM SYSTEM REPRESSOR MNGR-RELATED"/>
    <property type="match status" value="1"/>
</dbReference>
<dbReference type="CDD" id="cd07377">
    <property type="entry name" value="WHTH_GntR"/>
    <property type="match status" value="1"/>
</dbReference>
<dbReference type="SUPFAM" id="SSF46785">
    <property type="entry name" value="Winged helix' DNA-binding domain"/>
    <property type="match status" value="1"/>
</dbReference>
<name>A0A6V8KFR2_9ACTN</name>
<dbReference type="PRINTS" id="PR00035">
    <property type="entry name" value="HTHGNTR"/>
</dbReference>